<comment type="similarity">
    <text evidence="4">Belongs to the class-IV pyridoxal-phosphate-dependent aminotransferase family.</text>
</comment>
<comment type="pathway">
    <text evidence="2">Amino-acid biosynthesis; L-valine biosynthesis; L-valine from pyruvate: step 4/4.</text>
</comment>
<dbReference type="InterPro" id="IPR043131">
    <property type="entry name" value="BCAT-like_N"/>
</dbReference>
<comment type="pathway">
    <text evidence="3">Amino-acid biosynthesis; L-leucine biosynthesis; L-leucine from 3-methyl-2-oxobutanoate: step 4/4.</text>
</comment>
<dbReference type="Pfam" id="PF01063">
    <property type="entry name" value="Aminotran_4"/>
    <property type="match status" value="1"/>
</dbReference>
<comment type="catalytic activity">
    <reaction evidence="8">
        <text>L-leucine + 2-oxoglutarate = 4-methyl-2-oxopentanoate + L-glutamate</text>
        <dbReference type="Rhea" id="RHEA:18321"/>
        <dbReference type="ChEBI" id="CHEBI:16810"/>
        <dbReference type="ChEBI" id="CHEBI:17865"/>
        <dbReference type="ChEBI" id="CHEBI:29985"/>
        <dbReference type="ChEBI" id="CHEBI:57427"/>
        <dbReference type="EC" id="2.6.1.42"/>
    </reaction>
</comment>
<dbReference type="PANTHER" id="PTHR42743:SF11">
    <property type="entry name" value="AMINODEOXYCHORISMATE LYASE"/>
    <property type="match status" value="1"/>
</dbReference>
<dbReference type="GO" id="GO:0008483">
    <property type="term" value="F:transaminase activity"/>
    <property type="evidence" value="ECO:0007669"/>
    <property type="project" value="UniProtKB-KW"/>
</dbReference>
<evidence type="ECO:0000256" key="5">
    <source>
        <dbReference type="ARBA" id="ARBA00013053"/>
    </source>
</evidence>
<dbReference type="InterPro" id="IPR050571">
    <property type="entry name" value="Class-IV_PLP-Dep_Aminotrnsfr"/>
</dbReference>
<proteinExistence type="inferred from homology"/>
<name>A0ABT8F5N8_9BACT</name>
<evidence type="ECO:0000256" key="7">
    <source>
        <dbReference type="ARBA" id="ARBA00048798"/>
    </source>
</evidence>
<protein>
    <recommendedName>
        <fullName evidence="5">branched-chain-amino-acid transaminase</fullName>
        <ecNumber evidence="5">2.6.1.42</ecNumber>
    </recommendedName>
</protein>
<organism evidence="9 10">
    <name type="scientific">Shiella aurantiaca</name>
    <dbReference type="NCBI Taxonomy" id="3058365"/>
    <lineage>
        <taxon>Bacteria</taxon>
        <taxon>Pseudomonadati</taxon>
        <taxon>Bacteroidota</taxon>
        <taxon>Cytophagia</taxon>
        <taxon>Cytophagales</taxon>
        <taxon>Shiellaceae</taxon>
        <taxon>Shiella</taxon>
    </lineage>
</organism>
<keyword evidence="10" id="KW-1185">Reference proteome</keyword>
<evidence type="ECO:0000313" key="9">
    <source>
        <dbReference type="EMBL" id="MDN4165276.1"/>
    </source>
</evidence>
<gene>
    <name evidence="9" type="ORF">QWY31_07175</name>
</gene>
<evidence type="ECO:0000256" key="6">
    <source>
        <dbReference type="ARBA" id="ARBA00048212"/>
    </source>
</evidence>
<dbReference type="RefSeq" id="WP_320003802.1">
    <property type="nucleotide sequence ID" value="NZ_JAUHJS010000003.1"/>
</dbReference>
<dbReference type="InterPro" id="IPR043132">
    <property type="entry name" value="BCAT-like_C"/>
</dbReference>
<dbReference type="InterPro" id="IPR036038">
    <property type="entry name" value="Aminotransferase-like"/>
</dbReference>
<evidence type="ECO:0000313" key="10">
    <source>
        <dbReference type="Proteomes" id="UP001168552"/>
    </source>
</evidence>
<evidence type="ECO:0000256" key="8">
    <source>
        <dbReference type="ARBA" id="ARBA00049229"/>
    </source>
</evidence>
<reference evidence="9" key="1">
    <citation type="submission" date="2023-06" db="EMBL/GenBank/DDBJ databases">
        <title>Cytophagales bacterium Strain LB-30, isolated from soil.</title>
        <authorList>
            <person name="Liu B."/>
        </authorList>
    </citation>
    <scope>NUCLEOTIDE SEQUENCE</scope>
    <source>
        <strain evidence="9">LB-30</strain>
    </source>
</reference>
<comment type="catalytic activity">
    <reaction evidence="7">
        <text>L-isoleucine + 2-oxoglutarate = (S)-3-methyl-2-oxopentanoate + L-glutamate</text>
        <dbReference type="Rhea" id="RHEA:24801"/>
        <dbReference type="ChEBI" id="CHEBI:16810"/>
        <dbReference type="ChEBI" id="CHEBI:29985"/>
        <dbReference type="ChEBI" id="CHEBI:35146"/>
        <dbReference type="ChEBI" id="CHEBI:58045"/>
        <dbReference type="EC" id="2.6.1.42"/>
    </reaction>
</comment>
<evidence type="ECO:0000256" key="2">
    <source>
        <dbReference type="ARBA" id="ARBA00004931"/>
    </source>
</evidence>
<sequence>MKEVLFFDGAFVLPQEAKVAVTDIGLIRGYAIFDFLRVQNHVPLFVEDYIARFMRSAELMRLPLAYSAEDLKGLIVELVARNGYSFAGIRLVLSGGISPDNFSVKSGGSLAIIEKVYSPVASEVYQMGAQIISRDYVRSFPEIKTTHYAFAINVLQGLANPAIEELLYTHEGFITECSRSNIFLIKNGVLITPHASILWGVTRKYTLKVAQNILPVEERPVRYAELLQADEVFITSTTKKLLPVVKVDEHSIGNGRPGPLSQQIMAAFDQEERRYTEAFMPNSLSE</sequence>
<evidence type="ECO:0000256" key="3">
    <source>
        <dbReference type="ARBA" id="ARBA00005072"/>
    </source>
</evidence>
<accession>A0ABT8F5N8</accession>
<dbReference type="PANTHER" id="PTHR42743">
    <property type="entry name" value="AMINO-ACID AMINOTRANSFERASE"/>
    <property type="match status" value="1"/>
</dbReference>
<evidence type="ECO:0000256" key="1">
    <source>
        <dbReference type="ARBA" id="ARBA00004824"/>
    </source>
</evidence>
<dbReference type="Gene3D" id="3.30.470.10">
    <property type="match status" value="1"/>
</dbReference>
<keyword evidence="9" id="KW-0808">Transferase</keyword>
<dbReference type="SUPFAM" id="SSF56752">
    <property type="entry name" value="D-aminoacid aminotransferase-like PLP-dependent enzymes"/>
    <property type="match status" value="1"/>
</dbReference>
<comment type="pathway">
    <text evidence="1">Amino-acid biosynthesis; L-isoleucine biosynthesis; L-isoleucine from 2-oxobutanoate: step 4/4.</text>
</comment>
<evidence type="ECO:0000256" key="4">
    <source>
        <dbReference type="ARBA" id="ARBA00009320"/>
    </source>
</evidence>
<dbReference type="EMBL" id="JAUHJS010000003">
    <property type="protein sequence ID" value="MDN4165276.1"/>
    <property type="molecule type" value="Genomic_DNA"/>
</dbReference>
<dbReference type="InterPro" id="IPR001544">
    <property type="entry name" value="Aminotrans_IV"/>
</dbReference>
<dbReference type="Gene3D" id="3.20.10.10">
    <property type="entry name" value="D-amino Acid Aminotransferase, subunit A, domain 2"/>
    <property type="match status" value="1"/>
</dbReference>
<dbReference type="Proteomes" id="UP001168552">
    <property type="component" value="Unassembled WGS sequence"/>
</dbReference>
<dbReference type="EC" id="2.6.1.42" evidence="5"/>
<comment type="caution">
    <text evidence="9">The sequence shown here is derived from an EMBL/GenBank/DDBJ whole genome shotgun (WGS) entry which is preliminary data.</text>
</comment>
<keyword evidence="9" id="KW-0032">Aminotransferase</keyword>
<comment type="catalytic activity">
    <reaction evidence="6">
        <text>L-valine + 2-oxoglutarate = 3-methyl-2-oxobutanoate + L-glutamate</text>
        <dbReference type="Rhea" id="RHEA:24813"/>
        <dbReference type="ChEBI" id="CHEBI:11851"/>
        <dbReference type="ChEBI" id="CHEBI:16810"/>
        <dbReference type="ChEBI" id="CHEBI:29985"/>
        <dbReference type="ChEBI" id="CHEBI:57762"/>
        <dbReference type="EC" id="2.6.1.42"/>
    </reaction>
</comment>